<keyword evidence="1" id="KW-0175">Coiled coil</keyword>
<dbReference type="Pfam" id="PF13426">
    <property type="entry name" value="PAS_9"/>
    <property type="match status" value="1"/>
</dbReference>
<evidence type="ECO:0000259" key="2">
    <source>
        <dbReference type="PROSITE" id="PS50112"/>
    </source>
</evidence>
<reference evidence="4" key="1">
    <citation type="journal article" date="2014" name="Front. Microbiol.">
        <title>High frequency of phylogenetically diverse reductive dehalogenase-homologous genes in deep subseafloor sedimentary metagenomes.</title>
        <authorList>
            <person name="Kawai M."/>
            <person name="Futagami T."/>
            <person name="Toyoda A."/>
            <person name="Takaki Y."/>
            <person name="Nishi S."/>
            <person name="Hori S."/>
            <person name="Arai W."/>
            <person name="Tsubouchi T."/>
            <person name="Morono Y."/>
            <person name="Uchiyama I."/>
            <person name="Ito T."/>
            <person name="Fujiyama A."/>
            <person name="Inagaki F."/>
            <person name="Takami H."/>
        </authorList>
    </citation>
    <scope>NUCLEOTIDE SEQUENCE</scope>
    <source>
        <strain evidence="4">Expedition CK06-06</strain>
    </source>
</reference>
<name>X1IKL4_9ZZZZ</name>
<dbReference type="InterPro" id="IPR000700">
    <property type="entry name" value="PAS-assoc_C"/>
</dbReference>
<feature type="non-terminal residue" evidence="4">
    <location>
        <position position="1"/>
    </location>
</feature>
<feature type="domain" description="PAC" evidence="3">
    <location>
        <begin position="166"/>
        <end position="219"/>
    </location>
</feature>
<protein>
    <recommendedName>
        <fullName evidence="5">PAC domain-containing protein</fullName>
    </recommendedName>
</protein>
<comment type="caution">
    <text evidence="4">The sequence shown here is derived from an EMBL/GenBank/DDBJ whole genome shotgun (WGS) entry which is preliminary data.</text>
</comment>
<dbReference type="InterPro" id="IPR035965">
    <property type="entry name" value="PAS-like_dom_sf"/>
</dbReference>
<sequence length="283" mass="32301">WDIELGKKQELIHIRDSSELPEEASSLKKELDKLNINSVLGFPIKIKDESYGYIGFDNIHQISKWDEFDFDILRTTSEIIGNALEHKWAEETLKGSHQLLAGIISSLTEAIFLVDHHFNVVWANNVAKQLFGLQLTGKKCYKVFARRGKPCSECIALKTFTDGKIHENEKTLVTLNGEMLIFWCTSSTAGLNLEGETELSIMILRDITTRKSTEETLIQKVEERTKELRNSEENYKRMLNDLDVGFYKGEFKGKLLIHNAVVNKILGIEESQSLVGSNTNRFF</sequence>
<dbReference type="EMBL" id="BARU01021217">
    <property type="protein sequence ID" value="GAH58088.1"/>
    <property type="molecule type" value="Genomic_DNA"/>
</dbReference>
<dbReference type="PROSITE" id="PS50112">
    <property type="entry name" value="PAS"/>
    <property type="match status" value="1"/>
</dbReference>
<evidence type="ECO:0000259" key="3">
    <source>
        <dbReference type="PROSITE" id="PS50113"/>
    </source>
</evidence>
<feature type="coiled-coil region" evidence="1">
    <location>
        <begin position="214"/>
        <end position="241"/>
    </location>
</feature>
<accession>X1IKL4</accession>
<dbReference type="Gene3D" id="3.30.450.20">
    <property type="entry name" value="PAS domain"/>
    <property type="match status" value="1"/>
</dbReference>
<dbReference type="SUPFAM" id="SSF55781">
    <property type="entry name" value="GAF domain-like"/>
    <property type="match status" value="1"/>
</dbReference>
<organism evidence="4">
    <name type="scientific">marine sediment metagenome</name>
    <dbReference type="NCBI Taxonomy" id="412755"/>
    <lineage>
        <taxon>unclassified sequences</taxon>
        <taxon>metagenomes</taxon>
        <taxon>ecological metagenomes</taxon>
    </lineage>
</organism>
<gene>
    <name evidence="4" type="ORF">S03H2_34743</name>
</gene>
<evidence type="ECO:0000313" key="4">
    <source>
        <dbReference type="EMBL" id="GAH58088.1"/>
    </source>
</evidence>
<evidence type="ECO:0000256" key="1">
    <source>
        <dbReference type="SAM" id="Coils"/>
    </source>
</evidence>
<feature type="non-terminal residue" evidence="4">
    <location>
        <position position="283"/>
    </location>
</feature>
<evidence type="ECO:0008006" key="5">
    <source>
        <dbReference type="Google" id="ProtNLM"/>
    </source>
</evidence>
<proteinExistence type="predicted"/>
<dbReference type="InterPro" id="IPR000014">
    <property type="entry name" value="PAS"/>
</dbReference>
<dbReference type="InterPro" id="IPR029016">
    <property type="entry name" value="GAF-like_dom_sf"/>
</dbReference>
<feature type="domain" description="PAS" evidence="2">
    <location>
        <begin position="96"/>
        <end position="134"/>
    </location>
</feature>
<dbReference type="NCBIfam" id="TIGR00229">
    <property type="entry name" value="sensory_box"/>
    <property type="match status" value="1"/>
</dbReference>
<dbReference type="PROSITE" id="PS50113">
    <property type="entry name" value="PAC"/>
    <property type="match status" value="1"/>
</dbReference>
<dbReference type="Gene3D" id="3.30.450.40">
    <property type="match status" value="1"/>
</dbReference>
<dbReference type="SUPFAM" id="SSF55785">
    <property type="entry name" value="PYP-like sensor domain (PAS domain)"/>
    <property type="match status" value="1"/>
</dbReference>
<dbReference type="CDD" id="cd00130">
    <property type="entry name" value="PAS"/>
    <property type="match status" value="1"/>
</dbReference>
<dbReference type="AlphaFoldDB" id="X1IKL4"/>